<comment type="caution">
    <text evidence="2">The sequence shown here is derived from an EMBL/GenBank/DDBJ whole genome shotgun (WGS) entry which is preliminary data.</text>
</comment>
<organism evidence="2 3">
    <name type="scientific">Sporothrix curviconia</name>
    <dbReference type="NCBI Taxonomy" id="1260050"/>
    <lineage>
        <taxon>Eukaryota</taxon>
        <taxon>Fungi</taxon>
        <taxon>Dikarya</taxon>
        <taxon>Ascomycota</taxon>
        <taxon>Pezizomycotina</taxon>
        <taxon>Sordariomycetes</taxon>
        <taxon>Sordariomycetidae</taxon>
        <taxon>Ophiostomatales</taxon>
        <taxon>Ophiostomataceae</taxon>
        <taxon>Sporothrix</taxon>
    </lineage>
</organism>
<evidence type="ECO:0000313" key="2">
    <source>
        <dbReference type="EMBL" id="CAK7211133.1"/>
    </source>
</evidence>
<gene>
    <name evidence="2" type="ORF">SCUCBS95973_001027</name>
</gene>
<protein>
    <submittedName>
        <fullName evidence="2">Uncharacterized protein</fullName>
    </submittedName>
</protein>
<accession>A0ABP0AV49</accession>
<dbReference type="EMBL" id="CAWUHB010000003">
    <property type="protein sequence ID" value="CAK7211133.1"/>
    <property type="molecule type" value="Genomic_DNA"/>
</dbReference>
<sequence>MSPIMMTISAARKPLATAAFSTGRVLRSTADHTAVRRGGIVGFFPRHIGWGGALTLFTLGVADGALCTTLYFNLNKE</sequence>
<reference evidence="2 3" key="1">
    <citation type="submission" date="2024-01" db="EMBL/GenBank/DDBJ databases">
        <authorList>
            <person name="Allen C."/>
            <person name="Tagirdzhanova G."/>
        </authorList>
    </citation>
    <scope>NUCLEOTIDE SEQUENCE [LARGE SCALE GENOMIC DNA]</scope>
</reference>
<proteinExistence type="predicted"/>
<keyword evidence="1" id="KW-0472">Membrane</keyword>
<dbReference type="Proteomes" id="UP001642405">
    <property type="component" value="Unassembled WGS sequence"/>
</dbReference>
<name>A0ABP0AV49_9PEZI</name>
<evidence type="ECO:0000256" key="1">
    <source>
        <dbReference type="SAM" id="Phobius"/>
    </source>
</evidence>
<keyword evidence="1" id="KW-0812">Transmembrane</keyword>
<keyword evidence="1" id="KW-1133">Transmembrane helix</keyword>
<feature type="transmembrane region" description="Helical" evidence="1">
    <location>
        <begin position="51"/>
        <end position="74"/>
    </location>
</feature>
<keyword evidence="3" id="KW-1185">Reference proteome</keyword>
<evidence type="ECO:0000313" key="3">
    <source>
        <dbReference type="Proteomes" id="UP001642405"/>
    </source>
</evidence>